<protein>
    <recommendedName>
        <fullName evidence="4 5">Translation initiation factor IF-3</fullName>
    </recommendedName>
</protein>
<dbReference type="Pfam" id="PF00707">
    <property type="entry name" value="IF3_C"/>
    <property type="match status" value="1"/>
</dbReference>
<evidence type="ECO:0000256" key="6">
    <source>
        <dbReference type="RuleBase" id="RU000646"/>
    </source>
</evidence>
<reference evidence="9" key="1">
    <citation type="submission" date="2020-10" db="EMBL/GenBank/DDBJ databases">
        <authorList>
            <person name="Gilroy R."/>
        </authorList>
    </citation>
    <scope>NUCLEOTIDE SEQUENCE</scope>
    <source>
        <strain evidence="9">CHK195-4489</strain>
    </source>
</reference>
<keyword evidence="3 4" id="KW-0648">Protein biosynthesis</keyword>
<evidence type="ECO:0000259" key="8">
    <source>
        <dbReference type="Pfam" id="PF05198"/>
    </source>
</evidence>
<dbReference type="PANTHER" id="PTHR10938">
    <property type="entry name" value="TRANSLATION INITIATION FACTOR IF-3"/>
    <property type="match status" value="1"/>
</dbReference>
<feature type="domain" description="Translation initiation factor 3 N-terminal" evidence="8">
    <location>
        <begin position="2"/>
        <end position="71"/>
    </location>
</feature>
<evidence type="ECO:0000313" key="10">
    <source>
        <dbReference type="Proteomes" id="UP000824089"/>
    </source>
</evidence>
<evidence type="ECO:0000256" key="5">
    <source>
        <dbReference type="NCBIfam" id="TIGR00168"/>
    </source>
</evidence>
<dbReference type="InterPro" id="IPR036787">
    <property type="entry name" value="T_IF-3_N_sf"/>
</dbReference>
<dbReference type="GO" id="GO:0016020">
    <property type="term" value="C:membrane"/>
    <property type="evidence" value="ECO:0007669"/>
    <property type="project" value="TreeGrafter"/>
</dbReference>
<dbReference type="Gene3D" id="3.30.110.10">
    <property type="entry name" value="Translation initiation factor 3 (IF-3), C-terminal domain"/>
    <property type="match status" value="1"/>
</dbReference>
<dbReference type="HAMAP" id="MF_00080">
    <property type="entry name" value="IF_3"/>
    <property type="match status" value="1"/>
</dbReference>
<comment type="subcellular location">
    <subcellularLocation>
        <location evidence="4 6">Cytoplasm</location>
    </subcellularLocation>
</comment>
<evidence type="ECO:0000313" key="9">
    <source>
        <dbReference type="EMBL" id="HIU29256.1"/>
    </source>
</evidence>
<reference evidence="9" key="2">
    <citation type="journal article" date="2021" name="PeerJ">
        <title>Extensive microbial diversity within the chicken gut microbiome revealed by metagenomics and culture.</title>
        <authorList>
            <person name="Gilroy R."/>
            <person name="Ravi A."/>
            <person name="Getino M."/>
            <person name="Pursley I."/>
            <person name="Horton D.L."/>
            <person name="Alikhan N.F."/>
            <person name="Baker D."/>
            <person name="Gharbi K."/>
            <person name="Hall N."/>
            <person name="Watson M."/>
            <person name="Adriaenssens E.M."/>
            <person name="Foster-Nyarko E."/>
            <person name="Jarju S."/>
            <person name="Secka A."/>
            <person name="Antonio M."/>
            <person name="Oren A."/>
            <person name="Chaudhuri R.R."/>
            <person name="La Ragione R."/>
            <person name="Hildebrand F."/>
            <person name="Pallen M.J."/>
        </authorList>
    </citation>
    <scope>NUCLEOTIDE SEQUENCE</scope>
    <source>
        <strain evidence="9">CHK195-4489</strain>
    </source>
</reference>
<dbReference type="Proteomes" id="UP000824089">
    <property type="component" value="Unassembled WGS sequence"/>
</dbReference>
<dbReference type="GO" id="GO:0003743">
    <property type="term" value="F:translation initiation factor activity"/>
    <property type="evidence" value="ECO:0007669"/>
    <property type="project" value="UniProtKB-UniRule"/>
</dbReference>
<accession>A0A9D1L9V1</accession>
<evidence type="ECO:0000256" key="2">
    <source>
        <dbReference type="ARBA" id="ARBA00022540"/>
    </source>
</evidence>
<dbReference type="InterPro" id="IPR019815">
    <property type="entry name" value="Translation_initiation_fac_3_C"/>
</dbReference>
<comment type="function">
    <text evidence="4 6">IF-3 binds to the 30S ribosomal subunit and shifts the equilibrium between 70S ribosomes and their 50S and 30S subunits in favor of the free subunits, thus enhancing the availability of 30S subunits on which protein synthesis initiation begins.</text>
</comment>
<evidence type="ECO:0000259" key="7">
    <source>
        <dbReference type="Pfam" id="PF00707"/>
    </source>
</evidence>
<comment type="caution">
    <text evidence="9">The sequence shown here is derived from an EMBL/GenBank/DDBJ whole genome shotgun (WGS) entry which is preliminary data.</text>
</comment>
<organism evidence="9 10">
    <name type="scientific">Candidatus Egerieisoma faecipullorum</name>
    <dbReference type="NCBI Taxonomy" id="2840963"/>
    <lineage>
        <taxon>Bacteria</taxon>
        <taxon>Bacillati</taxon>
        <taxon>Bacillota</taxon>
        <taxon>Clostridia</taxon>
        <taxon>Eubacteriales</taxon>
        <taxon>Clostridiaceae</taxon>
        <taxon>Clostridiaceae incertae sedis</taxon>
        <taxon>Candidatus Egerieisoma</taxon>
    </lineage>
</organism>
<dbReference type="PROSITE" id="PS00938">
    <property type="entry name" value="IF3"/>
    <property type="match status" value="1"/>
</dbReference>
<dbReference type="Pfam" id="PF05198">
    <property type="entry name" value="IF3_N"/>
    <property type="match status" value="1"/>
</dbReference>
<evidence type="ECO:0000256" key="3">
    <source>
        <dbReference type="ARBA" id="ARBA00022917"/>
    </source>
</evidence>
<dbReference type="AlphaFoldDB" id="A0A9D1L9V1"/>
<dbReference type="GO" id="GO:0043022">
    <property type="term" value="F:ribosome binding"/>
    <property type="evidence" value="ECO:0007669"/>
    <property type="project" value="UniProtKB-ARBA"/>
</dbReference>
<dbReference type="InterPro" id="IPR036788">
    <property type="entry name" value="T_IF-3_C_sf"/>
</dbReference>
<dbReference type="InterPro" id="IPR001288">
    <property type="entry name" value="Translation_initiation_fac_3"/>
</dbReference>
<dbReference type="SUPFAM" id="SSF54364">
    <property type="entry name" value="Translation initiation factor IF3, N-terminal domain"/>
    <property type="match status" value="1"/>
</dbReference>
<evidence type="ECO:0000256" key="4">
    <source>
        <dbReference type="HAMAP-Rule" id="MF_00080"/>
    </source>
</evidence>
<proteinExistence type="inferred from homology"/>
<dbReference type="EMBL" id="DVMM01000062">
    <property type="protein sequence ID" value="HIU29256.1"/>
    <property type="molecule type" value="Genomic_DNA"/>
</dbReference>
<feature type="domain" description="Translation initiation factor 3 C-terminal" evidence="7">
    <location>
        <begin position="78"/>
        <end position="162"/>
    </location>
</feature>
<comment type="similarity">
    <text evidence="1 4 6">Belongs to the IF-3 family.</text>
</comment>
<name>A0A9D1L9V1_9CLOT</name>
<dbReference type="InterPro" id="IPR019814">
    <property type="entry name" value="Translation_initiation_fac_3_N"/>
</dbReference>
<dbReference type="FunFam" id="3.30.110.10:FF:000001">
    <property type="entry name" value="Translation initiation factor IF-3"/>
    <property type="match status" value="1"/>
</dbReference>
<dbReference type="InterPro" id="IPR019813">
    <property type="entry name" value="Translation_initiation_fac3_CS"/>
</dbReference>
<dbReference type="Gene3D" id="3.10.20.80">
    <property type="entry name" value="Translation initiation factor 3 (IF-3), N-terminal domain"/>
    <property type="match status" value="1"/>
</dbReference>
<dbReference type="PANTHER" id="PTHR10938:SF0">
    <property type="entry name" value="TRANSLATION INITIATION FACTOR IF-3, MITOCHONDRIAL"/>
    <property type="match status" value="1"/>
</dbReference>
<comment type="subunit">
    <text evidence="4 6">Monomer.</text>
</comment>
<keyword evidence="4" id="KW-0963">Cytoplasm</keyword>
<dbReference type="GO" id="GO:0005829">
    <property type="term" value="C:cytosol"/>
    <property type="evidence" value="ECO:0007669"/>
    <property type="project" value="TreeGrafter"/>
</dbReference>
<dbReference type="FunFam" id="3.10.20.80:FF:000001">
    <property type="entry name" value="Translation initiation factor IF-3"/>
    <property type="match status" value="1"/>
</dbReference>
<dbReference type="GO" id="GO:0032790">
    <property type="term" value="P:ribosome disassembly"/>
    <property type="evidence" value="ECO:0007669"/>
    <property type="project" value="TreeGrafter"/>
</dbReference>
<evidence type="ECO:0000256" key="1">
    <source>
        <dbReference type="ARBA" id="ARBA00005439"/>
    </source>
</evidence>
<dbReference type="NCBIfam" id="TIGR00168">
    <property type="entry name" value="infC"/>
    <property type="match status" value="1"/>
</dbReference>
<sequence length="163" mass="18587">MVNEEIKENEVRLIDTDGSIVGIMSSKEALQVAYQKNLDMVMIAPTAKPPVCKIMDYNKYVFDMAKKERENRKNQKIVNIKEVRLGLGIGEHDFQVKVRGAVRFLQDGDKVKVTVRFGGREMNHTGDGEVLIDRFADAVKEYGVMEKRPKLEGRRMTVIINSK</sequence>
<gene>
    <name evidence="4" type="primary">infC</name>
    <name evidence="9" type="ORF">IAD50_03045</name>
</gene>
<dbReference type="SUPFAM" id="SSF55200">
    <property type="entry name" value="Translation initiation factor IF3, C-terminal domain"/>
    <property type="match status" value="1"/>
</dbReference>
<keyword evidence="2 4" id="KW-0396">Initiation factor</keyword>